<dbReference type="RefSeq" id="WP_084849069.1">
    <property type="nucleotide sequence ID" value="NZ_NCUI01000021.1"/>
</dbReference>
<evidence type="ECO:0000256" key="1">
    <source>
        <dbReference type="ARBA" id="ARBA00001946"/>
    </source>
</evidence>
<evidence type="ECO:0000256" key="9">
    <source>
        <dbReference type="ARBA" id="ARBA00022801"/>
    </source>
</evidence>
<evidence type="ECO:0000256" key="4">
    <source>
        <dbReference type="ARBA" id="ARBA00012180"/>
    </source>
</evidence>
<name>A0A1X1GU86_STROR</name>
<keyword evidence="8" id="KW-0255">Endonuclease</keyword>
<comment type="cofactor">
    <cofactor evidence="1">
        <name>Mg(2+)</name>
        <dbReference type="ChEBI" id="CHEBI:18420"/>
    </cofactor>
</comment>
<evidence type="ECO:0000256" key="7">
    <source>
        <dbReference type="ARBA" id="ARBA00022723"/>
    </source>
</evidence>
<dbReference type="EC" id="3.1.26.4" evidence="4"/>
<comment type="function">
    <text evidence="2">Endonuclease that specifically degrades the RNA of RNA-DNA hybrids.</text>
</comment>
<evidence type="ECO:0000313" key="12">
    <source>
        <dbReference type="EMBL" id="ORO73374.1"/>
    </source>
</evidence>
<dbReference type="InterPro" id="IPR037056">
    <property type="entry name" value="RNase_H1_N_sf"/>
</dbReference>
<comment type="similarity">
    <text evidence="3">Belongs to the RNase H family.</text>
</comment>
<dbReference type="SUPFAM" id="SSF55658">
    <property type="entry name" value="L9 N-domain-like"/>
    <property type="match status" value="1"/>
</dbReference>
<evidence type="ECO:0000256" key="5">
    <source>
        <dbReference type="ARBA" id="ARBA00017721"/>
    </source>
</evidence>
<keyword evidence="13" id="KW-1185">Reference proteome</keyword>
<feature type="domain" description="Ribonuclease H1 N-terminal" evidence="11">
    <location>
        <begin position="16"/>
        <end position="59"/>
    </location>
</feature>
<comment type="caution">
    <text evidence="12">The sequence shown here is derived from an EMBL/GenBank/DDBJ whole genome shotgun (WGS) entry which is preliminary data.</text>
</comment>
<dbReference type="Proteomes" id="UP000193160">
    <property type="component" value="Unassembled WGS sequence"/>
</dbReference>
<dbReference type="AlphaFoldDB" id="A0A1X1GU86"/>
<sequence length="65" mass="7391">MLDQTDNLDNVLSVKKFYAVAKGKVPGIYTTWLETEKQVTGFSGAVYKSFTSYIEAYKFLHYGVE</sequence>
<evidence type="ECO:0000313" key="13">
    <source>
        <dbReference type="Proteomes" id="UP000193160"/>
    </source>
</evidence>
<dbReference type="InterPro" id="IPR011320">
    <property type="entry name" value="RNase_H1_N"/>
</dbReference>
<accession>A0A1X1GU86</accession>
<evidence type="ECO:0000256" key="6">
    <source>
        <dbReference type="ARBA" id="ARBA00022722"/>
    </source>
</evidence>
<reference evidence="12 13" key="1">
    <citation type="journal article" date="2016" name="Eur. J. Clin. Microbiol. Infect. Dis.">
        <title>Whole genome sequencing as a tool for phylogenetic analysis of clinical strains of Mitis group streptococci.</title>
        <authorList>
            <person name="Rasmussen L.H."/>
            <person name="Dargis R."/>
            <person name="Hojholt K."/>
            <person name="Christensen J.J."/>
            <person name="Skovgaard O."/>
            <person name="Justesen U.S."/>
            <person name="Rosenvinge F.S."/>
            <person name="Moser C."/>
            <person name="Lukjancenko O."/>
            <person name="Rasmussen S."/>
            <person name="Nielsen X.C."/>
        </authorList>
    </citation>
    <scope>NUCLEOTIDE SEQUENCE [LARGE SCALE GENOMIC DNA]</scope>
    <source>
        <strain evidence="12 13">B_007274_11</strain>
    </source>
</reference>
<evidence type="ECO:0000259" key="11">
    <source>
        <dbReference type="Pfam" id="PF01693"/>
    </source>
</evidence>
<evidence type="ECO:0000256" key="8">
    <source>
        <dbReference type="ARBA" id="ARBA00022759"/>
    </source>
</evidence>
<dbReference type="InterPro" id="IPR009027">
    <property type="entry name" value="Ribosomal_bL9/RNase_H1_N"/>
</dbReference>
<organism evidence="12 13">
    <name type="scientific">Streptococcus oralis subsp. oralis</name>
    <dbReference type="NCBI Taxonomy" id="1891914"/>
    <lineage>
        <taxon>Bacteria</taxon>
        <taxon>Bacillati</taxon>
        <taxon>Bacillota</taxon>
        <taxon>Bacilli</taxon>
        <taxon>Lactobacillales</taxon>
        <taxon>Streptococcaceae</taxon>
        <taxon>Streptococcus</taxon>
    </lineage>
</organism>
<dbReference type="EMBL" id="NCUT01000026">
    <property type="protein sequence ID" value="ORO73374.1"/>
    <property type="molecule type" value="Genomic_DNA"/>
</dbReference>
<gene>
    <name evidence="12" type="ORF">B7712_01780</name>
</gene>
<protein>
    <recommendedName>
        <fullName evidence="5">Ribonuclease H</fullName>
        <ecNumber evidence="4">3.1.26.4</ecNumber>
    </recommendedName>
</protein>
<evidence type="ECO:0000256" key="3">
    <source>
        <dbReference type="ARBA" id="ARBA00005300"/>
    </source>
</evidence>
<dbReference type="FunFam" id="3.40.970.10:FF:000002">
    <property type="entry name" value="Ribonuclease H"/>
    <property type="match status" value="1"/>
</dbReference>
<evidence type="ECO:0000256" key="10">
    <source>
        <dbReference type="ARBA" id="ARBA00022842"/>
    </source>
</evidence>
<dbReference type="GO" id="GO:0046872">
    <property type="term" value="F:metal ion binding"/>
    <property type="evidence" value="ECO:0007669"/>
    <property type="project" value="UniProtKB-KW"/>
</dbReference>
<keyword evidence="9" id="KW-0378">Hydrolase</keyword>
<dbReference type="Gene3D" id="3.40.970.10">
    <property type="entry name" value="Ribonuclease H1, N-terminal domain"/>
    <property type="match status" value="1"/>
</dbReference>
<evidence type="ECO:0000256" key="2">
    <source>
        <dbReference type="ARBA" id="ARBA00004065"/>
    </source>
</evidence>
<keyword evidence="10" id="KW-0460">Magnesium</keyword>
<dbReference type="Pfam" id="PF01693">
    <property type="entry name" value="Cauli_VI"/>
    <property type="match status" value="1"/>
</dbReference>
<keyword evidence="7" id="KW-0479">Metal-binding</keyword>
<proteinExistence type="inferred from homology"/>
<keyword evidence="6" id="KW-0540">Nuclease</keyword>
<dbReference type="GO" id="GO:0004523">
    <property type="term" value="F:RNA-DNA hybrid ribonuclease activity"/>
    <property type="evidence" value="ECO:0007669"/>
    <property type="project" value="UniProtKB-EC"/>
</dbReference>